<dbReference type="Pfam" id="PF03417">
    <property type="entry name" value="AAT"/>
    <property type="match status" value="1"/>
</dbReference>
<dbReference type="PANTHER" id="PTHR34180">
    <property type="entry name" value="PEPTIDASE C45"/>
    <property type="match status" value="1"/>
</dbReference>
<dbReference type="AlphaFoldDB" id="A0A975U1W9"/>
<name>A0A975U1W9_9PROT</name>
<dbReference type="EMBL" id="CP076448">
    <property type="protein sequence ID" value="QXM24402.1"/>
    <property type="molecule type" value="Genomic_DNA"/>
</dbReference>
<accession>A0A975U1W9</accession>
<feature type="domain" description="Peptidase C45 hydrolase" evidence="1">
    <location>
        <begin position="114"/>
        <end position="249"/>
    </location>
</feature>
<keyword evidence="3" id="KW-1185">Reference proteome</keyword>
<dbReference type="InterPro" id="IPR005079">
    <property type="entry name" value="Peptidase_C45_hydrolase"/>
</dbReference>
<evidence type="ECO:0000313" key="3">
    <source>
        <dbReference type="Proteomes" id="UP000694001"/>
    </source>
</evidence>
<protein>
    <submittedName>
        <fullName evidence="2">C45 family peptidase</fullName>
    </submittedName>
</protein>
<dbReference type="NCBIfam" id="NF040521">
    <property type="entry name" value="C45_proenzyme"/>
    <property type="match status" value="1"/>
</dbReference>
<dbReference type="InterPro" id="IPR047801">
    <property type="entry name" value="Peptidase_C45"/>
</dbReference>
<dbReference type="InterPro" id="IPR047794">
    <property type="entry name" value="C45_proenzyme-like"/>
</dbReference>
<sequence length="341" mass="35695">MSALLVPLSGDAYARGRGQAEACPDMAGAVREAIRGRLAEGLAPDARARRFLDAQREATSRLAPEALAEIEGIADGFGLDPEEVFAFLHLGCLADLARTPADRDGCSAFSSLGVVAKNRDFRPEHRALQRLFLHRDPAWGGGAVLCLGSLGAPGAFSSGINSDGLAVADTQIATADHGPGILRYFLMSRLLARCTSVEQALAEIAALPHAGGGALVLGDASGAAAAVELRHRRVDIRRGAWVAQTNHFTAAPDPLPPPSHSTARLAVLEAALAADPACDPRALLATQPLCRHAPDPSPTLAGAVWNCRDRSAWIADGPPCSTRWARCVADGRGWREVHASA</sequence>
<evidence type="ECO:0000313" key="2">
    <source>
        <dbReference type="EMBL" id="QXM24402.1"/>
    </source>
</evidence>
<gene>
    <name evidence="2" type="ORF">KO353_14330</name>
</gene>
<dbReference type="PANTHER" id="PTHR34180:SF1">
    <property type="entry name" value="BETA-ALANYL-DOPAMINE_CARCININE HYDROLASE"/>
    <property type="match status" value="1"/>
</dbReference>
<evidence type="ECO:0000259" key="1">
    <source>
        <dbReference type="Pfam" id="PF03417"/>
    </source>
</evidence>
<dbReference type="KEGG" id="elio:KO353_14330"/>
<proteinExistence type="predicted"/>
<organism evidence="2 3">
    <name type="scientific">Elioraea tepida</name>
    <dbReference type="NCBI Taxonomy" id="2843330"/>
    <lineage>
        <taxon>Bacteria</taxon>
        <taxon>Pseudomonadati</taxon>
        <taxon>Pseudomonadota</taxon>
        <taxon>Alphaproteobacteria</taxon>
        <taxon>Acetobacterales</taxon>
        <taxon>Elioraeaceae</taxon>
        <taxon>Elioraea</taxon>
    </lineage>
</organism>
<reference evidence="2" key="1">
    <citation type="submission" date="2021-06" db="EMBL/GenBank/DDBJ databases">
        <title>Elioraea tepida, sp. nov., a moderately thermophilic aerobic anoxygenic phototrophic bacterium isolated from an alkaline siliceous hot spring mat community in Yellowstone National Park, WY, USA.</title>
        <authorList>
            <person name="Saini M.K."/>
            <person name="Yoshida S."/>
            <person name="Sebastian A."/>
            <person name="Hirose S."/>
            <person name="Hara E."/>
            <person name="Tamaki H."/>
            <person name="Soulier N.T."/>
            <person name="Albert I."/>
            <person name="Hanada S."/>
            <person name="Bryant D.A."/>
            <person name="Tank M."/>
        </authorList>
    </citation>
    <scope>NUCLEOTIDE SEQUENCE</scope>
    <source>
        <strain evidence="2">MS-P2</strain>
    </source>
</reference>
<dbReference type="RefSeq" id="WP_218285459.1">
    <property type="nucleotide sequence ID" value="NZ_CP076448.1"/>
</dbReference>
<dbReference type="Proteomes" id="UP000694001">
    <property type="component" value="Chromosome"/>
</dbReference>